<dbReference type="SUPFAM" id="SSF53448">
    <property type="entry name" value="Nucleotide-diphospho-sugar transferases"/>
    <property type="match status" value="1"/>
</dbReference>
<dbReference type="InterPro" id="IPR050834">
    <property type="entry name" value="Glycosyltransf_2"/>
</dbReference>
<feature type="domain" description="Glycosyltransferase 2-like" evidence="1">
    <location>
        <begin position="5"/>
        <end position="119"/>
    </location>
</feature>
<dbReference type="Gene3D" id="3.90.550.10">
    <property type="entry name" value="Spore Coat Polysaccharide Biosynthesis Protein SpsA, Chain A"/>
    <property type="match status" value="1"/>
</dbReference>
<dbReference type="PANTHER" id="PTHR43685">
    <property type="entry name" value="GLYCOSYLTRANSFERASE"/>
    <property type="match status" value="1"/>
</dbReference>
<dbReference type="EMBL" id="WHNP01000098">
    <property type="protein sequence ID" value="MPW23245.1"/>
    <property type="molecule type" value="Genomic_DNA"/>
</dbReference>
<gene>
    <name evidence="2" type="ORF">GCT13_42420</name>
</gene>
<keyword evidence="2" id="KW-0808">Transferase</keyword>
<dbReference type="RefSeq" id="WP_152767777.1">
    <property type="nucleotide sequence ID" value="NZ_WHNP01000098.1"/>
</dbReference>
<dbReference type="AlphaFoldDB" id="A0A7X1NJR3"/>
<keyword evidence="3" id="KW-1185">Reference proteome</keyword>
<dbReference type="Proteomes" id="UP000484381">
    <property type="component" value="Unassembled WGS sequence"/>
</dbReference>
<comment type="caution">
    <text evidence="2">The sequence shown here is derived from an EMBL/GenBank/DDBJ whole genome shotgun (WGS) entry which is preliminary data.</text>
</comment>
<dbReference type="InterPro" id="IPR001173">
    <property type="entry name" value="Glyco_trans_2-like"/>
</dbReference>
<organism evidence="2 3">
    <name type="scientific">Paraburkholderia franconis</name>
    <dbReference type="NCBI Taxonomy" id="2654983"/>
    <lineage>
        <taxon>Bacteria</taxon>
        <taxon>Pseudomonadati</taxon>
        <taxon>Pseudomonadota</taxon>
        <taxon>Betaproteobacteria</taxon>
        <taxon>Burkholderiales</taxon>
        <taxon>Burkholderiaceae</taxon>
        <taxon>Paraburkholderia</taxon>
    </lineage>
</organism>
<dbReference type="PANTHER" id="PTHR43685:SF11">
    <property type="entry name" value="GLYCOSYLTRANSFERASE TAGX-RELATED"/>
    <property type="match status" value="1"/>
</dbReference>
<proteinExistence type="predicted"/>
<name>A0A7X1NJR3_9BURK</name>
<protein>
    <submittedName>
        <fullName evidence="2">Glycosyltransferase</fullName>
    </submittedName>
</protein>
<evidence type="ECO:0000313" key="3">
    <source>
        <dbReference type="Proteomes" id="UP000484381"/>
    </source>
</evidence>
<dbReference type="InterPro" id="IPR029044">
    <property type="entry name" value="Nucleotide-diphossugar_trans"/>
</dbReference>
<dbReference type="GO" id="GO:0016740">
    <property type="term" value="F:transferase activity"/>
    <property type="evidence" value="ECO:0007669"/>
    <property type="project" value="UniProtKB-KW"/>
</dbReference>
<accession>A0A7X1NJR3</accession>
<reference evidence="2 3" key="1">
    <citation type="submission" date="2019-10" db="EMBL/GenBank/DDBJ databases">
        <title>Paraburkholderia sp. isolated from nodules of Mimosa pudica from Brazilian Atlantic Forest soils.</title>
        <authorList>
            <person name="Paulitsch F."/>
            <person name="Hungria M."/>
            <person name="Dall'Agnol R."/>
        </authorList>
    </citation>
    <scope>NUCLEOTIDE SEQUENCE [LARGE SCALE GENOMIC DNA]</scope>
    <source>
        <strain evidence="2 3">CNPSo 3157</strain>
    </source>
</reference>
<sequence length="334" mass="36959">MKKMTVVICNYNYEQFLAEAIDSALAQDYMNTHIMVIDDGSTDGSRAIMEGYGARITSVFKDNGGQVSAYNLGVQLVETDYVLFLDSDDVLYPGAVAEVMQRFERDNPAKVQFRLDVIDPMSRCTGIFVPHSGINGDCRDLLLGGWLYPSPPASGNAYSVKVLRQIFPIPEAATNRYGADFYAIYGAALVGPISTIPKSLGGYRVNYDGARGVSFANSEQTDKAPKAFTARWATLRDIASRRLGMQLPPEFHDFAHEKAHFCSSVYQAPLTNRWRWMLNDSHAYLHAIVANPFWSLKKKVGTLVLSSLCLVPYSPIADYAVRYISNPLARHGAG</sequence>
<evidence type="ECO:0000313" key="2">
    <source>
        <dbReference type="EMBL" id="MPW23245.1"/>
    </source>
</evidence>
<evidence type="ECO:0000259" key="1">
    <source>
        <dbReference type="Pfam" id="PF00535"/>
    </source>
</evidence>
<dbReference type="Pfam" id="PF00535">
    <property type="entry name" value="Glycos_transf_2"/>
    <property type="match status" value="1"/>
</dbReference>
<dbReference type="CDD" id="cd00761">
    <property type="entry name" value="Glyco_tranf_GTA_type"/>
    <property type="match status" value="1"/>
</dbReference>